<evidence type="ECO:0000256" key="8">
    <source>
        <dbReference type="ARBA" id="ARBA00022737"/>
    </source>
</evidence>
<evidence type="ECO:0000256" key="5">
    <source>
        <dbReference type="ARBA" id="ARBA00013950"/>
    </source>
</evidence>
<dbReference type="EMBL" id="BMJI01000006">
    <property type="protein sequence ID" value="GGC89241.1"/>
    <property type="molecule type" value="Genomic_DNA"/>
</dbReference>
<evidence type="ECO:0000256" key="7">
    <source>
        <dbReference type="ARBA" id="ARBA00022679"/>
    </source>
</evidence>
<feature type="domain" description="Lumazine-binding" evidence="11">
    <location>
        <begin position="101"/>
        <end position="202"/>
    </location>
</feature>
<dbReference type="PROSITE" id="PS51177">
    <property type="entry name" value="LUMAZINE_BIND"/>
    <property type="match status" value="2"/>
</dbReference>
<feature type="repeat" description="Lumazine-binding" evidence="10">
    <location>
        <begin position="1"/>
        <end position="100"/>
    </location>
</feature>
<evidence type="ECO:0000313" key="12">
    <source>
        <dbReference type="EMBL" id="GGC89241.1"/>
    </source>
</evidence>
<evidence type="ECO:0000256" key="6">
    <source>
        <dbReference type="ARBA" id="ARBA00022619"/>
    </source>
</evidence>
<gene>
    <name evidence="12" type="primary">ribE</name>
    <name evidence="12" type="ORF">GCM10011512_15210</name>
</gene>
<feature type="domain" description="Lumazine-binding" evidence="11">
    <location>
        <begin position="1"/>
        <end position="100"/>
    </location>
</feature>
<dbReference type="NCBIfam" id="TIGR00187">
    <property type="entry name" value="ribE"/>
    <property type="match status" value="1"/>
</dbReference>
<dbReference type="PANTHER" id="PTHR21098:SF12">
    <property type="entry name" value="RIBOFLAVIN SYNTHASE"/>
    <property type="match status" value="1"/>
</dbReference>
<keyword evidence="6" id="KW-0686">Riboflavin biosynthesis</keyword>
<sequence length="221" mass="22742">MFTGIITDQGTVRDLALDPTRDSAVLTLSAHDAATDLPFGGSLAVDGVCLTATTDPADGGTVRLDVMGETLRRTTIGSLAPGDTVNLERCLQPTDRLDGHIVQGHVDGVAVLAEREDHGDWERLRFTVPAGLAPYLAEKGSVAVHGVSLTVTAVSAAGAVEHWFEVGLIPTTLAVTTLGAVRPGHRVNLEVDVMAKYAARLAAFGAIGAPAAGTTDAGVQA</sequence>
<dbReference type="SUPFAM" id="SSF63380">
    <property type="entry name" value="Riboflavin synthase domain-like"/>
    <property type="match status" value="2"/>
</dbReference>
<dbReference type="NCBIfam" id="NF006767">
    <property type="entry name" value="PRK09289.1"/>
    <property type="match status" value="1"/>
</dbReference>
<comment type="catalytic activity">
    <reaction evidence="1">
        <text>2 6,7-dimethyl-8-(1-D-ribityl)lumazine + H(+) = 5-amino-6-(D-ribitylamino)uracil + riboflavin</text>
        <dbReference type="Rhea" id="RHEA:20772"/>
        <dbReference type="ChEBI" id="CHEBI:15378"/>
        <dbReference type="ChEBI" id="CHEBI:15934"/>
        <dbReference type="ChEBI" id="CHEBI:57986"/>
        <dbReference type="ChEBI" id="CHEBI:58201"/>
        <dbReference type="EC" id="2.5.1.9"/>
    </reaction>
</comment>
<evidence type="ECO:0000256" key="3">
    <source>
        <dbReference type="ARBA" id="ARBA00004887"/>
    </source>
</evidence>
<evidence type="ECO:0000259" key="11">
    <source>
        <dbReference type="PROSITE" id="PS51177"/>
    </source>
</evidence>
<reference evidence="13" key="1">
    <citation type="journal article" date="2019" name="Int. J. Syst. Evol. Microbiol.">
        <title>The Global Catalogue of Microorganisms (GCM) 10K type strain sequencing project: providing services to taxonomists for standard genome sequencing and annotation.</title>
        <authorList>
            <consortium name="The Broad Institute Genomics Platform"/>
            <consortium name="The Broad Institute Genome Sequencing Center for Infectious Disease"/>
            <person name="Wu L."/>
            <person name="Ma J."/>
        </authorList>
    </citation>
    <scope>NUCLEOTIDE SEQUENCE [LARGE SCALE GENOMIC DNA]</scope>
    <source>
        <strain evidence="13">CGMCC 1.15480</strain>
    </source>
</reference>
<comment type="caution">
    <text evidence="12">The sequence shown here is derived from an EMBL/GenBank/DDBJ whole genome shotgun (WGS) entry which is preliminary data.</text>
</comment>
<dbReference type="EC" id="2.5.1.9" evidence="4 9"/>
<keyword evidence="7" id="KW-0808">Transferase</keyword>
<dbReference type="Proteomes" id="UP000597761">
    <property type="component" value="Unassembled WGS sequence"/>
</dbReference>
<dbReference type="Pfam" id="PF00677">
    <property type="entry name" value="Lum_binding"/>
    <property type="match status" value="2"/>
</dbReference>
<comment type="function">
    <text evidence="2">Catalyzes the dismutation of two molecules of 6,7-dimethyl-8-ribityllumazine, resulting in the formation of riboflavin and 5-amino-6-(D-ribitylamino)uracil.</text>
</comment>
<dbReference type="InterPro" id="IPR023366">
    <property type="entry name" value="ATP_synth_asu-like_sf"/>
</dbReference>
<evidence type="ECO:0000256" key="1">
    <source>
        <dbReference type="ARBA" id="ARBA00000968"/>
    </source>
</evidence>
<keyword evidence="8" id="KW-0677">Repeat</keyword>
<evidence type="ECO:0000256" key="9">
    <source>
        <dbReference type="NCBIfam" id="TIGR00187"/>
    </source>
</evidence>
<name>A0ABQ1P1V5_9MICC</name>
<dbReference type="PIRSF" id="PIRSF000498">
    <property type="entry name" value="Riboflavin_syn_A"/>
    <property type="match status" value="1"/>
</dbReference>
<feature type="repeat" description="Lumazine-binding" evidence="10">
    <location>
        <begin position="101"/>
        <end position="202"/>
    </location>
</feature>
<evidence type="ECO:0000313" key="13">
    <source>
        <dbReference type="Proteomes" id="UP000597761"/>
    </source>
</evidence>
<proteinExistence type="predicted"/>
<dbReference type="InterPro" id="IPR026017">
    <property type="entry name" value="Lumazine-bd_dom"/>
</dbReference>
<evidence type="ECO:0000256" key="4">
    <source>
        <dbReference type="ARBA" id="ARBA00012827"/>
    </source>
</evidence>
<keyword evidence="13" id="KW-1185">Reference proteome</keyword>
<dbReference type="CDD" id="cd00402">
    <property type="entry name" value="Riboflavin_synthase_like"/>
    <property type="match status" value="1"/>
</dbReference>
<evidence type="ECO:0000256" key="10">
    <source>
        <dbReference type="PROSITE-ProRule" id="PRU00524"/>
    </source>
</evidence>
<organism evidence="12 13">
    <name type="scientific">Tersicoccus solisilvae</name>
    <dbReference type="NCBI Taxonomy" id="1882339"/>
    <lineage>
        <taxon>Bacteria</taxon>
        <taxon>Bacillati</taxon>
        <taxon>Actinomycetota</taxon>
        <taxon>Actinomycetes</taxon>
        <taxon>Micrococcales</taxon>
        <taxon>Micrococcaceae</taxon>
        <taxon>Tersicoccus</taxon>
    </lineage>
</organism>
<dbReference type="RefSeq" id="WP_188667729.1">
    <property type="nucleotide sequence ID" value="NZ_BMJI01000006.1"/>
</dbReference>
<dbReference type="PANTHER" id="PTHR21098">
    <property type="entry name" value="RIBOFLAVIN SYNTHASE ALPHA CHAIN"/>
    <property type="match status" value="1"/>
</dbReference>
<comment type="pathway">
    <text evidence="3">Cofactor biosynthesis; riboflavin biosynthesis; riboflavin from 2-hydroxy-3-oxobutyl phosphate and 5-amino-6-(D-ribitylamino)uracil: step 2/2.</text>
</comment>
<protein>
    <recommendedName>
        <fullName evidence="5 9">Riboflavin synthase</fullName>
        <ecNumber evidence="4 9">2.5.1.9</ecNumber>
    </recommendedName>
</protein>
<evidence type="ECO:0000256" key="2">
    <source>
        <dbReference type="ARBA" id="ARBA00002803"/>
    </source>
</evidence>
<dbReference type="InterPro" id="IPR001783">
    <property type="entry name" value="Lumazine-bd"/>
</dbReference>
<dbReference type="InterPro" id="IPR017938">
    <property type="entry name" value="Riboflavin_synthase-like_b-brl"/>
</dbReference>
<accession>A0ABQ1P1V5</accession>
<dbReference type="Gene3D" id="2.40.30.20">
    <property type="match status" value="2"/>
</dbReference>